<dbReference type="Proteomes" id="UP000651452">
    <property type="component" value="Unassembled WGS sequence"/>
</dbReference>
<comment type="caution">
    <text evidence="5">The sequence shown here is derived from an EMBL/GenBank/DDBJ whole genome shotgun (WGS) entry which is preliminary data.</text>
</comment>
<feature type="compositionally biased region" description="Polar residues" evidence="4">
    <location>
        <begin position="475"/>
        <end position="490"/>
    </location>
</feature>
<feature type="compositionally biased region" description="Polar residues" evidence="4">
    <location>
        <begin position="452"/>
        <end position="465"/>
    </location>
</feature>
<evidence type="ECO:0000256" key="2">
    <source>
        <dbReference type="ARBA" id="ARBA00023054"/>
    </source>
</evidence>
<feature type="region of interest" description="Disordered" evidence="4">
    <location>
        <begin position="376"/>
        <end position="530"/>
    </location>
</feature>
<evidence type="ECO:0000313" key="5">
    <source>
        <dbReference type="EMBL" id="KAF9692195.1"/>
    </source>
</evidence>
<dbReference type="AlphaFoldDB" id="A0A8H7IWS2"/>
<dbReference type="PANTHER" id="PTHR47057:SF1">
    <property type="entry name" value="AFADIN_ALPHA-ACTININ-BINDING PROTEIN"/>
    <property type="match status" value="1"/>
</dbReference>
<feature type="compositionally biased region" description="Basic and acidic residues" evidence="4">
    <location>
        <begin position="579"/>
        <end position="595"/>
    </location>
</feature>
<feature type="compositionally biased region" description="Low complexity" evidence="4">
    <location>
        <begin position="549"/>
        <end position="558"/>
    </location>
</feature>
<feature type="compositionally biased region" description="Polar residues" evidence="4">
    <location>
        <begin position="559"/>
        <end position="569"/>
    </location>
</feature>
<reference evidence="5" key="1">
    <citation type="submission" date="2018-12" db="EMBL/GenBank/DDBJ databases">
        <authorList>
            <person name="Syme R.A."/>
            <person name="Farfan-Caceres L."/>
            <person name="Lichtenzveig J."/>
        </authorList>
    </citation>
    <scope>NUCLEOTIDE SEQUENCE</scope>
    <source>
        <strain evidence="5">Al4</strain>
    </source>
</reference>
<feature type="compositionally biased region" description="Low complexity" evidence="4">
    <location>
        <begin position="596"/>
        <end position="606"/>
    </location>
</feature>
<feature type="coiled-coil region" evidence="3">
    <location>
        <begin position="87"/>
        <end position="135"/>
    </location>
</feature>
<feature type="compositionally biased region" description="Acidic residues" evidence="4">
    <location>
        <begin position="417"/>
        <end position="426"/>
    </location>
</feature>
<evidence type="ECO:0008006" key="7">
    <source>
        <dbReference type="Google" id="ProtNLM"/>
    </source>
</evidence>
<comment type="similarity">
    <text evidence="1">Belongs to the ADIP family.</text>
</comment>
<protein>
    <recommendedName>
        <fullName evidence="7">NIMA interactive protein</fullName>
    </recommendedName>
</protein>
<dbReference type="Pfam" id="PF11559">
    <property type="entry name" value="ADIP"/>
    <property type="match status" value="1"/>
</dbReference>
<evidence type="ECO:0000313" key="6">
    <source>
        <dbReference type="Proteomes" id="UP000651452"/>
    </source>
</evidence>
<evidence type="ECO:0000256" key="3">
    <source>
        <dbReference type="SAM" id="Coils"/>
    </source>
</evidence>
<dbReference type="PANTHER" id="PTHR47057">
    <property type="entry name" value="AFADIN/ALPHA-ACTININ-BINDING"/>
    <property type="match status" value="1"/>
</dbReference>
<organism evidence="5 6">
    <name type="scientific">Ascochyta lentis</name>
    <dbReference type="NCBI Taxonomy" id="205686"/>
    <lineage>
        <taxon>Eukaryota</taxon>
        <taxon>Fungi</taxon>
        <taxon>Dikarya</taxon>
        <taxon>Ascomycota</taxon>
        <taxon>Pezizomycotina</taxon>
        <taxon>Dothideomycetes</taxon>
        <taxon>Pleosporomycetidae</taxon>
        <taxon>Pleosporales</taxon>
        <taxon>Pleosporineae</taxon>
        <taxon>Didymellaceae</taxon>
        <taxon>Ascochyta</taxon>
    </lineage>
</organism>
<evidence type="ECO:0000256" key="4">
    <source>
        <dbReference type="SAM" id="MobiDB-lite"/>
    </source>
</evidence>
<keyword evidence="6" id="KW-1185">Reference proteome</keyword>
<dbReference type="EMBL" id="RZGK01000019">
    <property type="protein sequence ID" value="KAF9692195.1"/>
    <property type="molecule type" value="Genomic_DNA"/>
</dbReference>
<keyword evidence="2 3" id="KW-0175">Coiled coil</keyword>
<gene>
    <name evidence="5" type="ORF">EKO04_010038</name>
</gene>
<evidence type="ECO:0000256" key="1">
    <source>
        <dbReference type="ARBA" id="ARBA00009291"/>
    </source>
</evidence>
<feature type="compositionally biased region" description="Acidic residues" evidence="4">
    <location>
        <begin position="376"/>
        <end position="406"/>
    </location>
</feature>
<feature type="compositionally biased region" description="Basic and acidic residues" evidence="4">
    <location>
        <begin position="511"/>
        <end position="530"/>
    </location>
</feature>
<dbReference type="InterPro" id="IPR021622">
    <property type="entry name" value="Afadin/alpha-actinin-bd"/>
</dbReference>
<accession>A0A8H7IWS2</accession>
<feature type="region of interest" description="Disordered" evidence="4">
    <location>
        <begin position="549"/>
        <end position="665"/>
    </location>
</feature>
<dbReference type="OrthoDB" id="312015at2759"/>
<reference evidence="5" key="2">
    <citation type="submission" date="2020-09" db="EMBL/GenBank/DDBJ databases">
        <title>Reference genome assembly for Australian Ascochyta lentis isolate Al4.</title>
        <authorList>
            <person name="Lee R.C."/>
            <person name="Farfan-Caceres L.M."/>
            <person name="Debler J.W."/>
            <person name="Williams A.H."/>
            <person name="Henares B.M."/>
        </authorList>
    </citation>
    <scope>NUCLEOTIDE SEQUENCE</scope>
    <source>
        <strain evidence="5">Al4</strain>
    </source>
</reference>
<name>A0A8H7IWS2_9PLEO</name>
<sequence>MESYNLKTAATYINNLLLARGLLRDGKGIEFAHPSRAEGGKEATMAQIINLVHDLVLKRDRDQEYRESVAETVRNLRSEQSRQLISLEKLQTRNADLTRQLSLAQSQEHAARAALRTAESSARKLRAEMLRLKTTVDQVRTSCAKDVRKRDIQIQRLKSHLTTQQRGNKTGLVGASITINPGVAGLGGSTNTIRNDEPDLEDPGYSLKQETTDFLTQLSQSLSDENDSLIGLVRSTLTTLRELQGMPESNAQEDADDLSVVGEEDEDGQHGMMHALPTNFETLASDTDVVLDNLKNLLTNPNFVSVEEVESREEEIHRLRAGWEKMEARLRESFKLMDYWRKRMTKGDTINLDEITRGLDYDTDMEADGGDNISMIEEEEDDDDEEEKEEGEEEELVEENGEEAMEDGSSVFNEDVSGMEDQEELPQLDAGLAVKQTNGDNRSDVELRPEQQALQETSGNRSPNKSPRKVAFSASIPNTPSQAENETTGTGLDLVDVEKTSHPASASKASPSEERASRPASQDERTPRHVRCDNICDQIVKMASKVTFSSSPSFSFDSTVATYSDTQQQTKKRHSSPHAHPEERSPKLTMIDKLKAVQAEAEVAAARIQSSPVKSFRSANGEDATEEKRQRRVTRSPTKPSRIGGRPRRRKSTLTPAELENLLGC</sequence>
<proteinExistence type="inferred from homology"/>